<dbReference type="InterPro" id="IPR003741">
    <property type="entry name" value="LUD_dom"/>
</dbReference>
<gene>
    <name evidence="2" type="ORF">ACFSBT_16435</name>
</gene>
<evidence type="ECO:0000313" key="2">
    <source>
        <dbReference type="EMBL" id="MFD1514870.1"/>
    </source>
</evidence>
<organism evidence="2 3">
    <name type="scientific">Halomarina rubra</name>
    <dbReference type="NCBI Taxonomy" id="2071873"/>
    <lineage>
        <taxon>Archaea</taxon>
        <taxon>Methanobacteriati</taxon>
        <taxon>Methanobacteriota</taxon>
        <taxon>Stenosarchaea group</taxon>
        <taxon>Halobacteria</taxon>
        <taxon>Halobacteriales</taxon>
        <taxon>Natronomonadaceae</taxon>
        <taxon>Halomarina</taxon>
    </lineage>
</organism>
<keyword evidence="3" id="KW-1185">Reference proteome</keyword>
<dbReference type="PANTHER" id="PTHR43682">
    <property type="entry name" value="LACTATE UTILIZATION PROTEIN C"/>
    <property type="match status" value="1"/>
</dbReference>
<dbReference type="AlphaFoldDB" id="A0ABD6AZR9"/>
<dbReference type="Pfam" id="PF02589">
    <property type="entry name" value="LUD_dom"/>
    <property type="match status" value="1"/>
</dbReference>
<evidence type="ECO:0000259" key="1">
    <source>
        <dbReference type="Pfam" id="PF02589"/>
    </source>
</evidence>
<dbReference type="InterPro" id="IPR037171">
    <property type="entry name" value="NagB/RpiA_transferase-like"/>
</dbReference>
<dbReference type="RefSeq" id="WP_250874803.1">
    <property type="nucleotide sequence ID" value="NZ_JALXFV010000008.1"/>
</dbReference>
<comment type="caution">
    <text evidence="2">The sequence shown here is derived from an EMBL/GenBank/DDBJ whole genome shotgun (WGS) entry which is preliminary data.</text>
</comment>
<sequence length="170" mass="17004">MSTTPRSTLDRFVERLDRLDVTHTVTDRDGVTAAVDAVCEPPAVGVPLPDGLGTLPASVATDVAPSALGAATTGVTPATLGVADYGSVVLSTTPDGVEPTSLFPDLHVAVLPTGAVVPDMATALGRLGERIRTDGGSHVLATGPSATADMGALVTGAHGPSRVHVVLVEP</sequence>
<reference evidence="2 3" key="1">
    <citation type="journal article" date="2019" name="Int. J. Syst. Evol. Microbiol.">
        <title>The Global Catalogue of Microorganisms (GCM) 10K type strain sequencing project: providing services to taxonomists for standard genome sequencing and annotation.</title>
        <authorList>
            <consortium name="The Broad Institute Genomics Platform"/>
            <consortium name="The Broad Institute Genome Sequencing Center for Infectious Disease"/>
            <person name="Wu L."/>
            <person name="Ma J."/>
        </authorList>
    </citation>
    <scope>NUCLEOTIDE SEQUENCE [LARGE SCALE GENOMIC DNA]</scope>
    <source>
        <strain evidence="2 3">CGMCC 1.12563</strain>
    </source>
</reference>
<dbReference type="EMBL" id="JBHUDC010000008">
    <property type="protein sequence ID" value="MFD1514870.1"/>
    <property type="molecule type" value="Genomic_DNA"/>
</dbReference>
<accession>A0ABD6AZR9</accession>
<dbReference type="Gene3D" id="3.40.50.10420">
    <property type="entry name" value="NagB/RpiA/CoA transferase-like"/>
    <property type="match status" value="1"/>
</dbReference>
<dbReference type="SUPFAM" id="SSF100950">
    <property type="entry name" value="NagB/RpiA/CoA transferase-like"/>
    <property type="match status" value="1"/>
</dbReference>
<name>A0ABD6AZR9_9EURY</name>
<protein>
    <submittedName>
        <fullName evidence="2">LUD domain-containing protein</fullName>
    </submittedName>
</protein>
<dbReference type="PANTHER" id="PTHR43682:SF1">
    <property type="entry name" value="LACTATE UTILIZATION PROTEIN C"/>
    <property type="match status" value="1"/>
</dbReference>
<evidence type="ECO:0000313" key="3">
    <source>
        <dbReference type="Proteomes" id="UP001597187"/>
    </source>
</evidence>
<dbReference type="InterPro" id="IPR024185">
    <property type="entry name" value="FTHF_cligase-like_sf"/>
</dbReference>
<feature type="domain" description="LUD" evidence="1">
    <location>
        <begin position="68"/>
        <end position="168"/>
    </location>
</feature>
<dbReference type="Proteomes" id="UP001597187">
    <property type="component" value="Unassembled WGS sequence"/>
</dbReference>
<proteinExistence type="predicted"/>